<sequence length="379" mass="39686">MSGIPEPYIQVLSPNGGEVWQVGSAQTVSLYAPAVPANTSFTFVLRNTATGNDTSLGEYPLAPNYWVKVPNSIPSGQYLFQAKASVNGNIIFDWSDAPFTVTSGTTAIQVHLDASNPGPRNITAGSTDVPFLVFRVTNTTSQAIAISSFSVNFLLGSTASAVDIPRASLWDGATKLAGANISMSGGTNFVVFNQGTAGGGLLSTVSPGASKIFIISADISPTARDRVTVAFNLYGFSFSPNGISTGMPVTGNSMTIVSSAQPSITVVAPNGGEVWSPQFQGGYAQQPVRWSYVNGGHVDGYLYRTSGGPVYQFCDFGSCRNIMRLQFNGPALTGQATILLPGNIIVANDYQVHLSLGALDGDREVAKDDSDAPFSIVVP</sequence>
<dbReference type="Proteomes" id="UP000177362">
    <property type="component" value="Unassembled WGS sequence"/>
</dbReference>
<proteinExistence type="predicted"/>
<organism evidence="1 2">
    <name type="scientific">Candidatus Sungbacteria bacterium RIFCSPHIGHO2_02_FULL_49_12</name>
    <dbReference type="NCBI Taxonomy" id="1802271"/>
    <lineage>
        <taxon>Bacteria</taxon>
        <taxon>Candidatus Sungiibacteriota</taxon>
    </lineage>
</organism>
<dbReference type="EMBL" id="MHQJ01000035">
    <property type="protein sequence ID" value="OHA00858.1"/>
    <property type="molecule type" value="Genomic_DNA"/>
</dbReference>
<gene>
    <name evidence="1" type="ORF">A3C11_03215</name>
</gene>
<dbReference type="AlphaFoldDB" id="A0A1G2KN52"/>
<name>A0A1G2KN52_9BACT</name>
<accession>A0A1G2KN52</accession>
<protein>
    <submittedName>
        <fullName evidence="1">Uncharacterized protein</fullName>
    </submittedName>
</protein>
<evidence type="ECO:0000313" key="1">
    <source>
        <dbReference type="EMBL" id="OHA00858.1"/>
    </source>
</evidence>
<reference evidence="1 2" key="1">
    <citation type="journal article" date="2016" name="Nat. Commun.">
        <title>Thousands of microbial genomes shed light on interconnected biogeochemical processes in an aquifer system.</title>
        <authorList>
            <person name="Anantharaman K."/>
            <person name="Brown C.T."/>
            <person name="Hug L.A."/>
            <person name="Sharon I."/>
            <person name="Castelle C.J."/>
            <person name="Probst A.J."/>
            <person name="Thomas B.C."/>
            <person name="Singh A."/>
            <person name="Wilkins M.J."/>
            <person name="Karaoz U."/>
            <person name="Brodie E.L."/>
            <person name="Williams K.H."/>
            <person name="Hubbard S.S."/>
            <person name="Banfield J.F."/>
        </authorList>
    </citation>
    <scope>NUCLEOTIDE SEQUENCE [LARGE SCALE GENOMIC DNA]</scope>
</reference>
<comment type="caution">
    <text evidence="1">The sequence shown here is derived from an EMBL/GenBank/DDBJ whole genome shotgun (WGS) entry which is preliminary data.</text>
</comment>
<evidence type="ECO:0000313" key="2">
    <source>
        <dbReference type="Proteomes" id="UP000177362"/>
    </source>
</evidence>